<proteinExistence type="predicted"/>
<dbReference type="PANTHER" id="PTHR43235">
    <property type="entry name" value="GLUTAMINE AMIDOTRANSFERASE PB2B2.05-RELATED"/>
    <property type="match status" value="1"/>
</dbReference>
<sequence length="259" mass="27589">MRPIIAMTGDALDTPSVELNLNHADFAPRDIKTAIIKAGGAPIILPFPDDVTLATELAEAAVATFDGLLLPGGPDVDPTLYGEEPTRFIGSVTYPKDRFEQALIRATLAAGKPIFAICRGLQILNVTLGGTLYQDLASQDPDATIRHAQAAPGQYPTHHVTVKAGSQLAKLVGEYAYVNSRHHEAIKQVAPGLQIVATAPDGVVEAVADTRDSQIMAVQWHPENLWQQDAAQLRPFVLLVQRAAAAKSAQNPAVQAKVS</sequence>
<comment type="caution">
    <text evidence="1">The sequence shown here is derived from an EMBL/GenBank/DDBJ whole genome shotgun (WGS) entry which is preliminary data.</text>
</comment>
<dbReference type="EMBL" id="JBHTOK010000011">
    <property type="protein sequence ID" value="MFD1440293.1"/>
    <property type="molecule type" value="Genomic_DNA"/>
</dbReference>
<evidence type="ECO:0000313" key="1">
    <source>
        <dbReference type="EMBL" id="MFD1440293.1"/>
    </source>
</evidence>
<organism evidence="1 2">
    <name type="scientific">Lacticaseibacillus hegangensis</name>
    <dbReference type="NCBI Taxonomy" id="2486010"/>
    <lineage>
        <taxon>Bacteria</taxon>
        <taxon>Bacillati</taxon>
        <taxon>Bacillota</taxon>
        <taxon>Bacilli</taxon>
        <taxon>Lactobacillales</taxon>
        <taxon>Lactobacillaceae</taxon>
        <taxon>Lacticaseibacillus</taxon>
    </lineage>
</organism>
<dbReference type="InterPro" id="IPR011697">
    <property type="entry name" value="Peptidase_C26"/>
</dbReference>
<dbReference type="SUPFAM" id="SSF52317">
    <property type="entry name" value="Class I glutamine amidotransferase-like"/>
    <property type="match status" value="1"/>
</dbReference>
<accession>A0ABW4CWF6</accession>
<dbReference type="Pfam" id="PF07722">
    <property type="entry name" value="Peptidase_C26"/>
    <property type="match status" value="1"/>
</dbReference>
<dbReference type="InterPro" id="IPR029062">
    <property type="entry name" value="Class_I_gatase-like"/>
</dbReference>
<dbReference type="Gene3D" id="3.40.50.880">
    <property type="match status" value="1"/>
</dbReference>
<dbReference type="PANTHER" id="PTHR43235:SF1">
    <property type="entry name" value="GLUTAMINE AMIDOTRANSFERASE PB2B2.05-RELATED"/>
    <property type="match status" value="1"/>
</dbReference>
<protein>
    <submittedName>
        <fullName evidence="1">Gamma-glutamyl-gamma-aminobutyrate hydrolase family protein</fullName>
    </submittedName>
</protein>
<name>A0ABW4CWF6_9LACO</name>
<reference evidence="2" key="1">
    <citation type="journal article" date="2019" name="Int. J. Syst. Evol. Microbiol.">
        <title>The Global Catalogue of Microorganisms (GCM) 10K type strain sequencing project: providing services to taxonomists for standard genome sequencing and annotation.</title>
        <authorList>
            <consortium name="The Broad Institute Genomics Platform"/>
            <consortium name="The Broad Institute Genome Sequencing Center for Infectious Disease"/>
            <person name="Wu L."/>
            <person name="Ma J."/>
        </authorList>
    </citation>
    <scope>NUCLEOTIDE SEQUENCE [LARGE SCALE GENOMIC DNA]</scope>
    <source>
        <strain evidence="2">CCM 8912</strain>
    </source>
</reference>
<evidence type="ECO:0000313" key="2">
    <source>
        <dbReference type="Proteomes" id="UP001597212"/>
    </source>
</evidence>
<dbReference type="Proteomes" id="UP001597212">
    <property type="component" value="Unassembled WGS sequence"/>
</dbReference>
<dbReference type="GO" id="GO:0016787">
    <property type="term" value="F:hydrolase activity"/>
    <property type="evidence" value="ECO:0007669"/>
    <property type="project" value="UniProtKB-KW"/>
</dbReference>
<dbReference type="RefSeq" id="WP_125757404.1">
    <property type="nucleotide sequence ID" value="NZ_JBHTOK010000011.1"/>
</dbReference>
<dbReference type="PROSITE" id="PS51273">
    <property type="entry name" value="GATASE_TYPE_1"/>
    <property type="match status" value="1"/>
</dbReference>
<keyword evidence="1" id="KW-0378">Hydrolase</keyword>
<dbReference type="InterPro" id="IPR044668">
    <property type="entry name" value="PuuD-like"/>
</dbReference>
<dbReference type="CDD" id="cd01745">
    <property type="entry name" value="GATase1_2"/>
    <property type="match status" value="1"/>
</dbReference>
<keyword evidence="2" id="KW-1185">Reference proteome</keyword>
<gene>
    <name evidence="1" type="ORF">ACFQ5K_02675</name>
</gene>